<keyword evidence="2" id="KW-1185">Reference proteome</keyword>
<organism evidence="1 2">
    <name type="scientific">Ridgeia piscesae</name>
    <name type="common">Tubeworm</name>
    <dbReference type="NCBI Taxonomy" id="27915"/>
    <lineage>
        <taxon>Eukaryota</taxon>
        <taxon>Metazoa</taxon>
        <taxon>Spiralia</taxon>
        <taxon>Lophotrochozoa</taxon>
        <taxon>Annelida</taxon>
        <taxon>Polychaeta</taxon>
        <taxon>Sedentaria</taxon>
        <taxon>Canalipalpata</taxon>
        <taxon>Sabellida</taxon>
        <taxon>Siboglinidae</taxon>
        <taxon>Ridgeia</taxon>
    </lineage>
</organism>
<name>A0AAD9ISX0_RIDPI</name>
<accession>A0AAD9ISX0</accession>
<evidence type="ECO:0000313" key="2">
    <source>
        <dbReference type="Proteomes" id="UP001209878"/>
    </source>
</evidence>
<comment type="caution">
    <text evidence="1">The sequence shown here is derived from an EMBL/GenBank/DDBJ whole genome shotgun (WGS) entry which is preliminary data.</text>
</comment>
<gene>
    <name evidence="1" type="ORF">NP493_6041g00001</name>
</gene>
<dbReference type="AlphaFoldDB" id="A0AAD9ISX0"/>
<evidence type="ECO:0000313" key="1">
    <source>
        <dbReference type="EMBL" id="KAK2140016.1"/>
    </source>
</evidence>
<sequence length="48" mass="5254">MPPPASTFIGLNYPNHQHAAPASTFIGLNYPNHRHAAPGLNLYRVELS</sequence>
<dbReference type="Proteomes" id="UP001209878">
    <property type="component" value="Unassembled WGS sequence"/>
</dbReference>
<reference evidence="1" key="1">
    <citation type="journal article" date="2023" name="Mol. Biol. Evol.">
        <title>Third-Generation Sequencing Reveals the Adaptive Role of the Epigenome in Three Deep-Sea Polychaetes.</title>
        <authorList>
            <person name="Perez M."/>
            <person name="Aroh O."/>
            <person name="Sun Y."/>
            <person name="Lan Y."/>
            <person name="Juniper S.K."/>
            <person name="Young C.R."/>
            <person name="Angers B."/>
            <person name="Qian P.Y."/>
        </authorList>
    </citation>
    <scope>NUCLEOTIDE SEQUENCE</scope>
    <source>
        <strain evidence="1">R07B-5</strain>
    </source>
</reference>
<proteinExistence type="predicted"/>
<protein>
    <submittedName>
        <fullName evidence="1">Uncharacterized protein</fullName>
    </submittedName>
</protein>
<dbReference type="EMBL" id="JAODUO010006026">
    <property type="protein sequence ID" value="KAK2140016.1"/>
    <property type="molecule type" value="Genomic_DNA"/>
</dbReference>